<dbReference type="AlphaFoldDB" id="X8CIZ9"/>
<proteinExistence type="predicted"/>
<evidence type="ECO:0000313" key="1">
    <source>
        <dbReference type="EMBL" id="EUA56352.1"/>
    </source>
</evidence>
<keyword evidence="1" id="KW-0418">Kinase</keyword>
<dbReference type="GO" id="GO:0004674">
    <property type="term" value="F:protein serine/threonine kinase activity"/>
    <property type="evidence" value="ECO:0007669"/>
    <property type="project" value="UniProtKB-EC"/>
</dbReference>
<gene>
    <name evidence="1" type="ORF">I553_3320</name>
</gene>
<sequence>MGVGDVDVADVVDRHPSRVVEAGERQHGLVVRVCAQFYDAIVALSVT</sequence>
<dbReference type="EC" id="2.7.11.1" evidence="1"/>
<reference evidence="1" key="1">
    <citation type="submission" date="2014-01" db="EMBL/GenBank/DDBJ databases">
        <authorList>
            <person name="Brown-Elliot B."/>
            <person name="Wallace R."/>
            <person name="Lenaerts A."/>
            <person name="Ordway D."/>
            <person name="DeGroote M.A."/>
            <person name="Parker T."/>
            <person name="Sizemore C."/>
            <person name="Tallon L.J."/>
            <person name="Sadzewicz L.K."/>
            <person name="Sengamalay N."/>
            <person name="Fraser C.M."/>
            <person name="Hine E."/>
            <person name="Shefchek K.A."/>
            <person name="Das S.P."/>
            <person name="Tettelin H."/>
        </authorList>
    </citation>
    <scope>NUCLEOTIDE SEQUENCE [LARGE SCALE GENOMIC DNA]</scope>
    <source>
        <strain evidence="1">4042</strain>
    </source>
</reference>
<keyword evidence="1" id="KW-0808">Transferase</keyword>
<organism evidence="1">
    <name type="scientific">Mycobacterium xenopi 4042</name>
    <dbReference type="NCBI Taxonomy" id="1299334"/>
    <lineage>
        <taxon>Bacteria</taxon>
        <taxon>Bacillati</taxon>
        <taxon>Actinomycetota</taxon>
        <taxon>Actinomycetes</taxon>
        <taxon>Mycobacteriales</taxon>
        <taxon>Mycobacteriaceae</taxon>
        <taxon>Mycobacterium</taxon>
    </lineage>
</organism>
<protein>
    <submittedName>
        <fullName evidence="1">Serine/threonine-kinase PknD domain protein</fullName>
        <ecNumber evidence="1">2.7.11.1</ecNumber>
    </submittedName>
</protein>
<comment type="caution">
    <text evidence="1">The sequence shown here is derived from an EMBL/GenBank/DDBJ whole genome shotgun (WGS) entry which is preliminary data.</text>
</comment>
<name>X8CIZ9_MYCXE</name>
<accession>X8CIZ9</accession>
<dbReference type="EMBL" id="JAOB01000031">
    <property type="protein sequence ID" value="EUA56352.1"/>
    <property type="molecule type" value="Genomic_DNA"/>
</dbReference>